<dbReference type="CDD" id="cd17745">
    <property type="entry name" value="BRCT_p53bp1_rpt1"/>
    <property type="match status" value="1"/>
</dbReference>
<dbReference type="PROSITE" id="PS50172">
    <property type="entry name" value="BRCT"/>
    <property type="match status" value="1"/>
</dbReference>
<dbReference type="EMBL" id="KB456265">
    <property type="protein sequence ID" value="EMF12220.1"/>
    <property type="molecule type" value="Genomic_DNA"/>
</dbReference>
<feature type="compositionally biased region" description="Polar residues" evidence="4">
    <location>
        <begin position="153"/>
        <end position="164"/>
    </location>
</feature>
<evidence type="ECO:0000259" key="5">
    <source>
        <dbReference type="PROSITE" id="PS50172"/>
    </source>
</evidence>
<dbReference type="GO" id="GO:0045944">
    <property type="term" value="P:positive regulation of transcription by RNA polymerase II"/>
    <property type="evidence" value="ECO:0007669"/>
    <property type="project" value="TreeGrafter"/>
</dbReference>
<dbReference type="InterPro" id="IPR001357">
    <property type="entry name" value="BRCT_dom"/>
</dbReference>
<evidence type="ECO:0000256" key="3">
    <source>
        <dbReference type="ARBA" id="ARBA00023242"/>
    </source>
</evidence>
<dbReference type="PANTHER" id="PTHR15321">
    <property type="entry name" value="TUMOR SUPPRESSOR P53-BINDING PROTEIN 1"/>
    <property type="match status" value="1"/>
</dbReference>
<proteinExistence type="predicted"/>
<dbReference type="eggNOG" id="KOG3548">
    <property type="taxonomic scope" value="Eukaryota"/>
</dbReference>
<name>N1QK73_SPHMS</name>
<dbReference type="GO" id="GO:0005634">
    <property type="term" value="C:nucleus"/>
    <property type="evidence" value="ECO:0007669"/>
    <property type="project" value="UniProtKB-SubCell"/>
</dbReference>
<gene>
    <name evidence="6" type="ORF">SEPMUDRAFT_126515</name>
</gene>
<dbReference type="InterPro" id="IPR047252">
    <property type="entry name" value="TP53BP1-like"/>
</dbReference>
<evidence type="ECO:0000313" key="6">
    <source>
        <dbReference type="EMBL" id="EMF12220.1"/>
    </source>
</evidence>
<feature type="region of interest" description="Disordered" evidence="4">
    <location>
        <begin position="196"/>
        <end position="229"/>
    </location>
</feature>
<organism evidence="6 7">
    <name type="scientific">Sphaerulina musiva (strain SO2202)</name>
    <name type="common">Poplar stem canker fungus</name>
    <name type="synonym">Septoria musiva</name>
    <dbReference type="NCBI Taxonomy" id="692275"/>
    <lineage>
        <taxon>Eukaryota</taxon>
        <taxon>Fungi</taxon>
        <taxon>Dikarya</taxon>
        <taxon>Ascomycota</taxon>
        <taxon>Pezizomycotina</taxon>
        <taxon>Dothideomycetes</taxon>
        <taxon>Dothideomycetidae</taxon>
        <taxon>Mycosphaerellales</taxon>
        <taxon>Mycosphaerellaceae</taxon>
        <taxon>Sphaerulina</taxon>
    </lineage>
</organism>
<keyword evidence="2" id="KW-0227">DNA damage</keyword>
<reference evidence="6 7" key="1">
    <citation type="journal article" date="2012" name="PLoS Pathog.">
        <title>Diverse lifestyles and strategies of plant pathogenesis encoded in the genomes of eighteen Dothideomycetes fungi.</title>
        <authorList>
            <person name="Ohm R.A."/>
            <person name="Feau N."/>
            <person name="Henrissat B."/>
            <person name="Schoch C.L."/>
            <person name="Horwitz B.A."/>
            <person name="Barry K.W."/>
            <person name="Condon B.J."/>
            <person name="Copeland A.C."/>
            <person name="Dhillon B."/>
            <person name="Glaser F."/>
            <person name="Hesse C.N."/>
            <person name="Kosti I."/>
            <person name="LaButti K."/>
            <person name="Lindquist E.A."/>
            <person name="Lucas S."/>
            <person name="Salamov A.A."/>
            <person name="Bradshaw R.E."/>
            <person name="Ciuffetti L."/>
            <person name="Hamelin R.C."/>
            <person name="Kema G.H.J."/>
            <person name="Lawrence C."/>
            <person name="Scott J.A."/>
            <person name="Spatafora J.W."/>
            <person name="Turgeon B.G."/>
            <person name="de Wit P.J.G.M."/>
            <person name="Zhong S."/>
            <person name="Goodwin S.B."/>
            <person name="Grigoriev I.V."/>
        </authorList>
    </citation>
    <scope>NUCLEOTIDE SEQUENCE [LARGE SCALE GENOMIC DNA]</scope>
    <source>
        <strain evidence="6 7">SO2202</strain>
    </source>
</reference>
<keyword evidence="7" id="KW-1185">Reference proteome</keyword>
<dbReference type="AlphaFoldDB" id="N1QK73"/>
<evidence type="ECO:0000313" key="7">
    <source>
        <dbReference type="Proteomes" id="UP000016931"/>
    </source>
</evidence>
<evidence type="ECO:0000256" key="2">
    <source>
        <dbReference type="ARBA" id="ARBA00022763"/>
    </source>
</evidence>
<dbReference type="GO" id="GO:0042393">
    <property type="term" value="F:histone binding"/>
    <property type="evidence" value="ECO:0007669"/>
    <property type="project" value="TreeGrafter"/>
</dbReference>
<comment type="subcellular location">
    <subcellularLocation>
        <location evidence="1">Nucleus</location>
    </subcellularLocation>
</comment>
<dbReference type="OrthoDB" id="129353at2759"/>
<feature type="region of interest" description="Disordered" evidence="4">
    <location>
        <begin position="144"/>
        <end position="166"/>
    </location>
</feature>
<dbReference type="RefSeq" id="XP_016760341.1">
    <property type="nucleotide sequence ID" value="XM_016902080.1"/>
</dbReference>
<protein>
    <recommendedName>
        <fullName evidence="5">BRCT domain-containing protein</fullName>
    </recommendedName>
</protein>
<evidence type="ECO:0000256" key="1">
    <source>
        <dbReference type="ARBA" id="ARBA00004123"/>
    </source>
</evidence>
<accession>N1QK73</accession>
<feature type="region of interest" description="Disordered" evidence="4">
    <location>
        <begin position="1"/>
        <end position="45"/>
    </location>
</feature>
<sequence>MAEEMPIVDATVMGDADETPVESAAQPDTTAKEVDDVDEPTPTEPVAHDRIFALFKGRLHYHYPATWLGSSLDGTKCKVRFDDQTVTNIETSQVRRLELRIGDTVKVDEKEKRKKNWVIVGFGPMATTDEERALGTDVFGHTHVKVQPKSGRESLSQSTSSTPAEASEVHTVLVNYLYLTTTMWPQYNLRTFEVPSKASAPRAETPSSTRTGTPSTTNTPRSRRAPVPIVKAKGTRTSHLRETSAASPRSASSEAMFAGMAFAISFLEADEEKQAVTKLIQRNGGIILEDGFEELFDLPDISGSSDPISPSKGSPRQKDVTRLVSKLQLNSKYKELRFAALIANVHTRRAKYMQALALGLPTISGRWIVHSLDESKNPSKDDTGPLPWGRYLLPAGHSTFLNAIRSRTLATYDAATASLEQIVESRARLLNDEGLVLVAPKTAADDWKRRKTYAFLTMACGAGTVKRVGDVQEAKKLTLDNAETWKWVYIDSSVADAEKVLFGKDTTTTAGKKRKRGSEATIAVGDEKMSATDGVVKIVNDEFVVQSLILGALVE</sequence>
<feature type="domain" description="BRCT" evidence="5">
    <location>
        <begin position="252"/>
        <end position="376"/>
    </location>
</feature>
<dbReference type="Proteomes" id="UP000016931">
    <property type="component" value="Unassembled WGS sequence"/>
</dbReference>
<dbReference type="STRING" id="692275.N1QK73"/>
<dbReference type="HOGENOM" id="CLU_491044_0_0_1"/>
<dbReference type="GO" id="GO:0000077">
    <property type="term" value="P:DNA damage checkpoint signaling"/>
    <property type="evidence" value="ECO:0007669"/>
    <property type="project" value="TreeGrafter"/>
</dbReference>
<dbReference type="SUPFAM" id="SSF52113">
    <property type="entry name" value="BRCT domain"/>
    <property type="match status" value="1"/>
</dbReference>
<keyword evidence="3" id="KW-0539">Nucleus</keyword>
<feature type="compositionally biased region" description="Low complexity" evidence="4">
    <location>
        <begin position="205"/>
        <end position="220"/>
    </location>
</feature>
<dbReference type="Gene3D" id="3.40.50.10190">
    <property type="entry name" value="BRCT domain"/>
    <property type="match status" value="1"/>
</dbReference>
<dbReference type="Gene3D" id="2.30.30.140">
    <property type="match status" value="1"/>
</dbReference>
<dbReference type="InterPro" id="IPR047249">
    <property type="entry name" value="BRCT_p53bp1-like_rpt1"/>
</dbReference>
<dbReference type="InterPro" id="IPR041297">
    <property type="entry name" value="Crb2_Tudor"/>
</dbReference>
<evidence type="ECO:0000256" key="4">
    <source>
        <dbReference type="SAM" id="MobiDB-lite"/>
    </source>
</evidence>
<dbReference type="GeneID" id="27899217"/>
<dbReference type="PANTHER" id="PTHR15321:SF3">
    <property type="entry name" value="TP53-BINDING PROTEIN 1"/>
    <property type="match status" value="1"/>
</dbReference>
<dbReference type="InterPro" id="IPR036420">
    <property type="entry name" value="BRCT_dom_sf"/>
</dbReference>
<dbReference type="OMA" id="HYHYPAT"/>
<dbReference type="Pfam" id="PF18115">
    <property type="entry name" value="Tudor_3"/>
    <property type="match status" value="1"/>
</dbReference>